<dbReference type="GO" id="GO:0005737">
    <property type="term" value="C:cytoplasm"/>
    <property type="evidence" value="ECO:0007669"/>
    <property type="project" value="UniProtKB-SubCell"/>
</dbReference>
<dbReference type="PANTHER" id="PTHR11280:SF5">
    <property type="entry name" value="GLUCOSAMINE-6-PHOSPHATE ISOMERASE"/>
    <property type="match status" value="1"/>
</dbReference>
<keyword evidence="5 7" id="KW-0378">Hydrolase</keyword>
<dbReference type="InterPro" id="IPR018321">
    <property type="entry name" value="Glucosamine6P_isomerase_CS"/>
</dbReference>
<evidence type="ECO:0000256" key="2">
    <source>
        <dbReference type="ARBA" id="ARBA00004775"/>
    </source>
</evidence>
<comment type="subcellular location">
    <subcellularLocation>
        <location evidence="7">Cytoplasm</location>
    </subcellularLocation>
</comment>
<dbReference type="GO" id="GO:0006043">
    <property type="term" value="P:glucosamine catabolic process"/>
    <property type="evidence" value="ECO:0007669"/>
    <property type="project" value="TreeGrafter"/>
</dbReference>
<dbReference type="GO" id="GO:0042802">
    <property type="term" value="F:identical protein binding"/>
    <property type="evidence" value="ECO:0007669"/>
    <property type="project" value="TreeGrafter"/>
</dbReference>
<sequence>MRHNFFDYVDIPPCNRNILNGNAEDLIEECRQYEDKITAVGGIHIFLAGIGVDGHIAFNEPGSSLQSHTRVKSLNKETIVSNARFFENDIKRVPTMALTVGLHTIMQAKKVIVLATGMQKALAVAHCVEGGVTHMCTTSMLQMHPSTVLCLDEDATMELKVRTVRYFKSLLHSEKALEQRQHNAKRNFAKSSL</sequence>
<protein>
    <recommendedName>
        <fullName evidence="7">Glucosamine-6-phosphate isomerase</fullName>
        <ecNumber evidence="7">3.5.99.6</ecNumber>
    </recommendedName>
    <alternativeName>
        <fullName evidence="7">Glucosamine-6-phosphate isomerase</fullName>
    </alternativeName>
</protein>
<comment type="similarity">
    <text evidence="3 7">Belongs to the glucosamine/galactosamine-6-phosphate isomerase family.</text>
</comment>
<evidence type="ECO:0000259" key="8">
    <source>
        <dbReference type="Pfam" id="PF01182"/>
    </source>
</evidence>
<reference evidence="9" key="2">
    <citation type="submission" date="2014-07" db="EMBL/GenBank/DDBJ databases">
        <authorList>
            <person name="Hull J."/>
        </authorList>
    </citation>
    <scope>NUCLEOTIDE SEQUENCE</scope>
</reference>
<dbReference type="InterPro" id="IPR037171">
    <property type="entry name" value="NagB/RpiA_transferase-like"/>
</dbReference>
<keyword evidence="7" id="KW-0119">Carbohydrate metabolism</keyword>
<keyword evidence="7" id="KW-0963">Cytoplasm</keyword>
<dbReference type="InterPro" id="IPR004547">
    <property type="entry name" value="Glucosamine6P_isomerase"/>
</dbReference>
<comment type="function">
    <text evidence="6">Catalyzes the reversible conversion of alpha-D-glucosamine 6-phosphate (GlcN-6P) into beta-D-fructose 6-phosphate (Fru-6P) and ammonium ion, a regulatory reaction step in de novo uridine diphosphate-N-acetyl-alpha-D-glucosamine (UDP-GlcNAc) biosynthesis via hexosamine pathway.</text>
</comment>
<evidence type="ECO:0000256" key="1">
    <source>
        <dbReference type="ARBA" id="ARBA00000644"/>
    </source>
</evidence>
<dbReference type="EMBL" id="GDHC01005765">
    <property type="protein sequence ID" value="JAQ12864.1"/>
    <property type="molecule type" value="Transcribed_RNA"/>
</dbReference>
<comment type="subunit">
    <text evidence="4 7">Homohexamer.</text>
</comment>
<dbReference type="Gene3D" id="3.40.50.1360">
    <property type="match status" value="1"/>
</dbReference>
<dbReference type="GO" id="GO:0016853">
    <property type="term" value="F:isomerase activity"/>
    <property type="evidence" value="ECO:0007669"/>
    <property type="project" value="UniProtKB-KW"/>
</dbReference>
<gene>
    <name evidence="9" type="primary">gnpda2</name>
    <name evidence="9" type="ORF">CM83_45472</name>
    <name evidence="10" type="ORF">g.96304</name>
</gene>
<dbReference type="GO" id="GO:0006046">
    <property type="term" value="P:N-acetylglucosamine catabolic process"/>
    <property type="evidence" value="ECO:0007669"/>
    <property type="project" value="TreeGrafter"/>
</dbReference>
<dbReference type="EC" id="3.5.99.6" evidence="7"/>
<reference evidence="10" key="3">
    <citation type="journal article" date="2016" name="Gigascience">
        <title>De novo construction of an expanded transcriptome assembly for the western tarnished plant bug, Lygus hesperus.</title>
        <authorList>
            <person name="Tassone E.E."/>
            <person name="Geib S.M."/>
            <person name="Hall B."/>
            <person name="Fabrick J.A."/>
            <person name="Brent C.S."/>
            <person name="Hull J.J."/>
        </authorList>
    </citation>
    <scope>NUCLEOTIDE SEQUENCE</scope>
</reference>
<dbReference type="AlphaFoldDB" id="A0A0A9YR25"/>
<evidence type="ECO:0000256" key="4">
    <source>
        <dbReference type="ARBA" id="ARBA00011643"/>
    </source>
</evidence>
<name>A0A0A9YR25_LYGHE</name>
<organism evidence="9">
    <name type="scientific">Lygus hesperus</name>
    <name type="common">Western plant bug</name>
    <dbReference type="NCBI Taxonomy" id="30085"/>
    <lineage>
        <taxon>Eukaryota</taxon>
        <taxon>Metazoa</taxon>
        <taxon>Ecdysozoa</taxon>
        <taxon>Arthropoda</taxon>
        <taxon>Hexapoda</taxon>
        <taxon>Insecta</taxon>
        <taxon>Pterygota</taxon>
        <taxon>Neoptera</taxon>
        <taxon>Paraneoptera</taxon>
        <taxon>Hemiptera</taxon>
        <taxon>Heteroptera</taxon>
        <taxon>Panheteroptera</taxon>
        <taxon>Cimicomorpha</taxon>
        <taxon>Miridae</taxon>
        <taxon>Mirini</taxon>
        <taxon>Lygus</taxon>
    </lineage>
</organism>
<dbReference type="InterPro" id="IPR006148">
    <property type="entry name" value="Glc/Gal-6P_isomerase"/>
</dbReference>
<keyword evidence="9" id="KW-0413">Isomerase</keyword>
<dbReference type="EMBL" id="GBHO01008980">
    <property type="protein sequence ID" value="JAG34624.1"/>
    <property type="molecule type" value="Transcribed_RNA"/>
</dbReference>
<comment type="catalytic activity">
    <reaction evidence="1 7">
        <text>alpha-D-glucosamine 6-phosphate + H2O = beta-D-fructose 6-phosphate + NH4(+)</text>
        <dbReference type="Rhea" id="RHEA:12172"/>
        <dbReference type="ChEBI" id="CHEBI:15377"/>
        <dbReference type="ChEBI" id="CHEBI:28938"/>
        <dbReference type="ChEBI" id="CHEBI:57634"/>
        <dbReference type="ChEBI" id="CHEBI:75989"/>
        <dbReference type="EC" id="3.5.99.6"/>
    </reaction>
</comment>
<dbReference type="PANTHER" id="PTHR11280">
    <property type="entry name" value="GLUCOSAMINE-6-PHOSPHATE ISOMERASE"/>
    <property type="match status" value="1"/>
</dbReference>
<accession>A0A0A9YR25</accession>
<dbReference type="GO" id="GO:0019262">
    <property type="term" value="P:N-acetylneuraminate catabolic process"/>
    <property type="evidence" value="ECO:0007669"/>
    <property type="project" value="TreeGrafter"/>
</dbReference>
<dbReference type="SUPFAM" id="SSF100950">
    <property type="entry name" value="NagB/RpiA/CoA transferase-like"/>
    <property type="match status" value="1"/>
</dbReference>
<comment type="pathway">
    <text evidence="2">Nucleotide-sugar biosynthesis; UDP-N-acetyl-alpha-D-glucosamine biosynthesis; alpha-D-glucosamine 6-phosphate from D-fructose 6-phosphate: step 1/1.</text>
</comment>
<evidence type="ECO:0000256" key="7">
    <source>
        <dbReference type="RuleBase" id="RU361197"/>
    </source>
</evidence>
<dbReference type="CDD" id="cd01399">
    <property type="entry name" value="GlcN6P_deaminase"/>
    <property type="match status" value="1"/>
</dbReference>
<dbReference type="PROSITE" id="PS01161">
    <property type="entry name" value="GLC_GALNAC_ISOMERASE"/>
    <property type="match status" value="1"/>
</dbReference>
<dbReference type="Pfam" id="PF01182">
    <property type="entry name" value="Glucosamine_iso"/>
    <property type="match status" value="1"/>
</dbReference>
<evidence type="ECO:0000313" key="9">
    <source>
        <dbReference type="EMBL" id="JAG34624.1"/>
    </source>
</evidence>
<dbReference type="NCBIfam" id="TIGR00502">
    <property type="entry name" value="nagB"/>
    <property type="match status" value="1"/>
</dbReference>
<evidence type="ECO:0000256" key="5">
    <source>
        <dbReference type="ARBA" id="ARBA00022801"/>
    </source>
</evidence>
<evidence type="ECO:0000256" key="6">
    <source>
        <dbReference type="ARBA" id="ARBA00049961"/>
    </source>
</evidence>
<proteinExistence type="inferred from homology"/>
<evidence type="ECO:0000256" key="3">
    <source>
        <dbReference type="ARBA" id="ARBA00005526"/>
    </source>
</evidence>
<evidence type="ECO:0000313" key="10">
    <source>
        <dbReference type="EMBL" id="JAQ12864.1"/>
    </source>
</evidence>
<reference evidence="9" key="1">
    <citation type="journal article" date="2014" name="PLoS ONE">
        <title>Transcriptome-Based Identification of ABC Transporters in the Western Tarnished Plant Bug Lygus hesperus.</title>
        <authorList>
            <person name="Hull J.J."/>
            <person name="Chaney K."/>
            <person name="Geib S.M."/>
            <person name="Fabrick J.A."/>
            <person name="Brent C.S."/>
            <person name="Walsh D."/>
            <person name="Lavine L.C."/>
        </authorList>
    </citation>
    <scope>NUCLEOTIDE SEQUENCE</scope>
</reference>
<dbReference type="GO" id="GO:0004342">
    <property type="term" value="F:glucosamine-6-phosphate deaminase activity"/>
    <property type="evidence" value="ECO:0007669"/>
    <property type="project" value="UniProtKB-UniRule"/>
</dbReference>
<dbReference type="GO" id="GO:0005975">
    <property type="term" value="P:carbohydrate metabolic process"/>
    <property type="evidence" value="ECO:0007669"/>
    <property type="project" value="InterPro"/>
</dbReference>
<feature type="domain" description="Glucosamine/galactosamine-6-phosphate isomerase" evidence="8">
    <location>
        <begin position="2"/>
        <end position="134"/>
    </location>
</feature>